<evidence type="ECO:0000313" key="2">
    <source>
        <dbReference type="EMBL" id="KZT09962.1"/>
    </source>
</evidence>
<name>A0A165G868_9APHY</name>
<evidence type="ECO:0000313" key="3">
    <source>
        <dbReference type="Proteomes" id="UP000076871"/>
    </source>
</evidence>
<keyword evidence="3" id="KW-1185">Reference proteome</keyword>
<accession>A0A165G868</accession>
<dbReference type="STRING" id="1314785.A0A165G868"/>
<dbReference type="Proteomes" id="UP000076871">
    <property type="component" value="Unassembled WGS sequence"/>
</dbReference>
<gene>
    <name evidence="2" type="ORF">LAESUDRAFT_711818</name>
</gene>
<dbReference type="InterPro" id="IPR046521">
    <property type="entry name" value="DUF6698"/>
</dbReference>
<dbReference type="OrthoDB" id="3259047at2759"/>
<feature type="compositionally biased region" description="Low complexity" evidence="1">
    <location>
        <begin position="1"/>
        <end position="18"/>
    </location>
</feature>
<feature type="region of interest" description="Disordered" evidence="1">
    <location>
        <begin position="1"/>
        <end position="22"/>
    </location>
</feature>
<proteinExistence type="predicted"/>
<reference evidence="2 3" key="1">
    <citation type="journal article" date="2016" name="Mol. Biol. Evol.">
        <title>Comparative Genomics of Early-Diverging Mushroom-Forming Fungi Provides Insights into the Origins of Lignocellulose Decay Capabilities.</title>
        <authorList>
            <person name="Nagy L.G."/>
            <person name="Riley R."/>
            <person name="Tritt A."/>
            <person name="Adam C."/>
            <person name="Daum C."/>
            <person name="Floudas D."/>
            <person name="Sun H."/>
            <person name="Yadav J.S."/>
            <person name="Pangilinan J."/>
            <person name="Larsson K.H."/>
            <person name="Matsuura K."/>
            <person name="Barry K."/>
            <person name="Labutti K."/>
            <person name="Kuo R."/>
            <person name="Ohm R.A."/>
            <person name="Bhattacharya S.S."/>
            <person name="Shirouzu T."/>
            <person name="Yoshinaga Y."/>
            <person name="Martin F.M."/>
            <person name="Grigoriev I.V."/>
            <person name="Hibbett D.S."/>
        </authorList>
    </citation>
    <scope>NUCLEOTIDE SEQUENCE [LARGE SCALE GENOMIC DNA]</scope>
    <source>
        <strain evidence="2 3">93-53</strain>
    </source>
</reference>
<protein>
    <submittedName>
        <fullName evidence="2">Uncharacterized protein</fullName>
    </submittedName>
</protein>
<dbReference type="AlphaFoldDB" id="A0A165G868"/>
<evidence type="ECO:0000256" key="1">
    <source>
        <dbReference type="SAM" id="MobiDB-lite"/>
    </source>
</evidence>
<organism evidence="2 3">
    <name type="scientific">Laetiporus sulphureus 93-53</name>
    <dbReference type="NCBI Taxonomy" id="1314785"/>
    <lineage>
        <taxon>Eukaryota</taxon>
        <taxon>Fungi</taxon>
        <taxon>Dikarya</taxon>
        <taxon>Basidiomycota</taxon>
        <taxon>Agaricomycotina</taxon>
        <taxon>Agaricomycetes</taxon>
        <taxon>Polyporales</taxon>
        <taxon>Laetiporus</taxon>
    </lineage>
</organism>
<dbReference type="GeneID" id="63823896"/>
<dbReference type="Pfam" id="PF20414">
    <property type="entry name" value="DUF6698"/>
    <property type="match status" value="1"/>
</dbReference>
<dbReference type="RefSeq" id="XP_040767702.1">
    <property type="nucleotide sequence ID" value="XM_040906867.1"/>
</dbReference>
<dbReference type="InParanoid" id="A0A165G868"/>
<sequence length="311" mass="33957">MSSSSSASSPSSESPSSSCPTAGDKYPASFNVQLTQTGHQKAAETDFITLHGCHFMQANDMWTLPAIPEDHVQTDDMRGLKKAVIEWLADTIMTAVKRDAMSLTLISPKSHRGFNDPVTGALLCLVELNWNDPQMNLSMEWHASMAISSACTTGPHSYTTILTYDLQLPFDGILHGLLVVKAFKHIFLGPSTANTDDDSNSKQGQSTCASNVAIHGMHKVNAASIAYAAVHIFFALSSAGTYSKTNKACDSVTLYHSVYMFFDDSLLKEEADECLMWWNHKIFITATIEEVAIQSHLQQLRAAKSSLTKDA</sequence>
<dbReference type="EMBL" id="KV427610">
    <property type="protein sequence ID" value="KZT09962.1"/>
    <property type="molecule type" value="Genomic_DNA"/>
</dbReference>